<name>A0A7W7VFY3_9PSEU</name>
<protein>
    <submittedName>
        <fullName evidence="1">Uncharacterized protein</fullName>
    </submittedName>
</protein>
<dbReference type="AlphaFoldDB" id="A0A7W7VFY3"/>
<evidence type="ECO:0000313" key="1">
    <source>
        <dbReference type="EMBL" id="MBB4908564.1"/>
    </source>
</evidence>
<keyword evidence="2" id="KW-1185">Reference proteome</keyword>
<dbReference type="Gene3D" id="1.20.1290.10">
    <property type="entry name" value="AhpD-like"/>
    <property type="match status" value="1"/>
</dbReference>
<reference evidence="1 2" key="1">
    <citation type="submission" date="2020-08" db="EMBL/GenBank/DDBJ databases">
        <title>Genomic Encyclopedia of Type Strains, Phase III (KMG-III): the genomes of soil and plant-associated and newly described type strains.</title>
        <authorList>
            <person name="Whitman W."/>
        </authorList>
    </citation>
    <scope>NUCLEOTIDE SEQUENCE [LARGE SCALE GENOMIC DNA]</scope>
    <source>
        <strain evidence="1 2">CECT 8960</strain>
    </source>
</reference>
<dbReference type="Proteomes" id="UP000520767">
    <property type="component" value="Unassembled WGS sequence"/>
</dbReference>
<dbReference type="EMBL" id="JACHJQ010000005">
    <property type="protein sequence ID" value="MBB4908564.1"/>
    <property type="molecule type" value="Genomic_DNA"/>
</dbReference>
<accession>A0A7W7VFY3</accession>
<dbReference type="SUPFAM" id="SSF69118">
    <property type="entry name" value="AhpD-like"/>
    <property type="match status" value="1"/>
</dbReference>
<comment type="caution">
    <text evidence="1">The sequence shown here is derived from an EMBL/GenBank/DDBJ whole genome shotgun (WGS) entry which is preliminary data.</text>
</comment>
<proteinExistence type="predicted"/>
<dbReference type="InterPro" id="IPR029032">
    <property type="entry name" value="AhpD-like"/>
</dbReference>
<sequence length="173" mass="19693">MAMFNYLTRVADASGVEFDYASPLPAFEPERDREPAPRPDRASWPVIADEFRTLPGFPATNEAWQRWHEYVFDSGEPLKRRDRGLLARAAAQETCDRARADELAEHTPRDDREERLDGFARKLSRSPWRMDASDLRALRDLGYPEPALLHAISVVALQNAESRLAMGRALTAR</sequence>
<dbReference type="RefSeq" id="WP_184812703.1">
    <property type="nucleotide sequence ID" value="NZ_JACHJQ010000005.1"/>
</dbReference>
<gene>
    <name evidence="1" type="ORF">FHR82_004817</name>
</gene>
<evidence type="ECO:0000313" key="2">
    <source>
        <dbReference type="Proteomes" id="UP000520767"/>
    </source>
</evidence>
<organism evidence="1 2">
    <name type="scientific">Actinophytocola algeriensis</name>
    <dbReference type="NCBI Taxonomy" id="1768010"/>
    <lineage>
        <taxon>Bacteria</taxon>
        <taxon>Bacillati</taxon>
        <taxon>Actinomycetota</taxon>
        <taxon>Actinomycetes</taxon>
        <taxon>Pseudonocardiales</taxon>
        <taxon>Pseudonocardiaceae</taxon>
    </lineage>
</organism>